<dbReference type="Proteomes" id="UP000648535">
    <property type="component" value="Unassembled WGS sequence"/>
</dbReference>
<organism evidence="9 11">
    <name type="scientific">Curtobacterium luteum</name>
    <dbReference type="NCBI Taxonomy" id="33881"/>
    <lineage>
        <taxon>Bacteria</taxon>
        <taxon>Bacillati</taxon>
        <taxon>Actinomycetota</taxon>
        <taxon>Actinomycetes</taxon>
        <taxon>Micrococcales</taxon>
        <taxon>Microbacteriaceae</taxon>
        <taxon>Curtobacterium</taxon>
    </lineage>
</organism>
<dbReference type="EMBL" id="BMOI01000017">
    <property type="protein sequence ID" value="GGL11099.1"/>
    <property type="molecule type" value="Genomic_DNA"/>
</dbReference>
<reference evidence="9" key="2">
    <citation type="submission" date="2020-09" db="EMBL/GenBank/DDBJ databases">
        <authorList>
            <person name="Sun Q."/>
            <person name="Ohkuma M."/>
        </authorList>
    </citation>
    <scope>NUCLEOTIDE SEQUENCE</scope>
    <source>
        <strain evidence="9">JCM 1480</strain>
    </source>
</reference>
<sequence length="260" mass="27420">MTNTTDEPADQARPTGGADQARPTGGAHQPAAPAGATPRPIRVLLTDDQALFRAGLRVVLDAQDDMVVVGEASDGAEALAAIPAVRPDVVLLDMRMAGMDGVETVRHLFSGSFPAPVPRVIVLTTFGLDPAAATAIRLGASGFLLKDTTPPFLFAAIRAVHEGSSVIAPNDLAQLFGTDVERAPKPQPTEFQSLSDRERIVFGWASRGLSNAEIAAKEFVTESTVKTQISSILGKLQLRDRVQLVVYAHDHGLAGARDEG</sequence>
<keyword evidence="4" id="KW-0804">Transcription</keyword>
<dbReference type="InterPro" id="IPR011006">
    <property type="entry name" value="CheY-like_superfamily"/>
</dbReference>
<reference evidence="10 12" key="3">
    <citation type="submission" date="2021-01" db="EMBL/GenBank/DDBJ databases">
        <title>Sequencing the genomes of 1000 actinobacteria strains.</title>
        <authorList>
            <person name="Klenk H.-P."/>
        </authorList>
    </citation>
    <scope>NUCLEOTIDE SEQUENCE [LARGE SCALE GENOMIC DNA]</scope>
    <source>
        <strain evidence="10 12">DSM 20542</strain>
    </source>
</reference>
<feature type="domain" description="Response regulatory" evidence="8">
    <location>
        <begin position="42"/>
        <end position="161"/>
    </location>
</feature>
<evidence type="ECO:0000313" key="9">
    <source>
        <dbReference type="EMBL" id="GGL11099.1"/>
    </source>
</evidence>
<dbReference type="PANTHER" id="PTHR43214:SF24">
    <property type="entry name" value="TRANSCRIPTIONAL REGULATORY PROTEIN NARL-RELATED"/>
    <property type="match status" value="1"/>
</dbReference>
<keyword evidence="1 5" id="KW-0597">Phosphoprotein</keyword>
<reference evidence="9" key="1">
    <citation type="journal article" date="2014" name="Int. J. Syst. Evol. Microbiol.">
        <title>Complete genome sequence of Corynebacterium casei LMG S-19264T (=DSM 44701T), isolated from a smear-ripened cheese.</title>
        <authorList>
            <consortium name="US DOE Joint Genome Institute (JGI-PGF)"/>
            <person name="Walter F."/>
            <person name="Albersmeier A."/>
            <person name="Kalinowski J."/>
            <person name="Ruckert C."/>
        </authorList>
    </citation>
    <scope>NUCLEOTIDE SEQUENCE</scope>
    <source>
        <strain evidence="9">JCM 1480</strain>
    </source>
</reference>
<keyword evidence="12" id="KW-1185">Reference proteome</keyword>
<feature type="modified residue" description="4-aspartylphosphate" evidence="5">
    <location>
        <position position="93"/>
    </location>
</feature>
<keyword evidence="2" id="KW-0805">Transcription regulation</keyword>
<dbReference type="SMART" id="SM00421">
    <property type="entry name" value="HTH_LUXR"/>
    <property type="match status" value="1"/>
</dbReference>
<dbReference type="GO" id="GO:0003677">
    <property type="term" value="F:DNA binding"/>
    <property type="evidence" value="ECO:0007669"/>
    <property type="project" value="UniProtKB-KW"/>
</dbReference>
<evidence type="ECO:0000256" key="1">
    <source>
        <dbReference type="ARBA" id="ARBA00022553"/>
    </source>
</evidence>
<name>A0A8H9L029_9MICO</name>
<evidence type="ECO:0000313" key="12">
    <source>
        <dbReference type="Proteomes" id="UP000746584"/>
    </source>
</evidence>
<dbReference type="AlphaFoldDB" id="A0A8H9L029"/>
<dbReference type="RefSeq" id="WP_175327499.1">
    <property type="nucleotide sequence ID" value="NZ_BMOI01000017.1"/>
</dbReference>
<dbReference type="SUPFAM" id="SSF52172">
    <property type="entry name" value="CheY-like"/>
    <property type="match status" value="1"/>
</dbReference>
<evidence type="ECO:0000259" key="8">
    <source>
        <dbReference type="PROSITE" id="PS50110"/>
    </source>
</evidence>
<feature type="domain" description="HTH luxR-type" evidence="7">
    <location>
        <begin position="187"/>
        <end position="252"/>
    </location>
</feature>
<dbReference type="Pfam" id="PF00072">
    <property type="entry name" value="Response_reg"/>
    <property type="match status" value="1"/>
</dbReference>
<feature type="region of interest" description="Disordered" evidence="6">
    <location>
        <begin position="1"/>
        <end position="38"/>
    </location>
</feature>
<keyword evidence="3 9" id="KW-0238">DNA-binding</keyword>
<dbReference type="InterPro" id="IPR000792">
    <property type="entry name" value="Tscrpt_reg_LuxR_C"/>
</dbReference>
<evidence type="ECO:0000313" key="10">
    <source>
        <dbReference type="EMBL" id="MBM7803434.1"/>
    </source>
</evidence>
<dbReference type="GO" id="GO:0006355">
    <property type="term" value="P:regulation of DNA-templated transcription"/>
    <property type="evidence" value="ECO:0007669"/>
    <property type="project" value="InterPro"/>
</dbReference>
<evidence type="ECO:0000256" key="5">
    <source>
        <dbReference type="PROSITE-ProRule" id="PRU00169"/>
    </source>
</evidence>
<dbReference type="PROSITE" id="PS50110">
    <property type="entry name" value="RESPONSE_REGULATORY"/>
    <property type="match status" value="1"/>
</dbReference>
<dbReference type="InterPro" id="IPR001789">
    <property type="entry name" value="Sig_transdc_resp-reg_receiver"/>
</dbReference>
<dbReference type="GO" id="GO:0000160">
    <property type="term" value="P:phosphorelay signal transduction system"/>
    <property type="evidence" value="ECO:0007669"/>
    <property type="project" value="InterPro"/>
</dbReference>
<gene>
    <name evidence="9" type="ORF">GCM10009769_31410</name>
    <name evidence="10" type="ORF">JOE58_002685</name>
</gene>
<dbReference type="SUPFAM" id="SSF46894">
    <property type="entry name" value="C-terminal effector domain of the bipartite response regulators"/>
    <property type="match status" value="1"/>
</dbReference>
<dbReference type="CDD" id="cd17535">
    <property type="entry name" value="REC_NarL-like"/>
    <property type="match status" value="1"/>
</dbReference>
<evidence type="ECO:0000256" key="4">
    <source>
        <dbReference type="ARBA" id="ARBA00023163"/>
    </source>
</evidence>
<dbReference type="PROSITE" id="PS50043">
    <property type="entry name" value="HTH_LUXR_2"/>
    <property type="match status" value="1"/>
</dbReference>
<dbReference type="Pfam" id="PF00196">
    <property type="entry name" value="GerE"/>
    <property type="match status" value="1"/>
</dbReference>
<evidence type="ECO:0000256" key="6">
    <source>
        <dbReference type="SAM" id="MobiDB-lite"/>
    </source>
</evidence>
<dbReference type="EMBL" id="JAFBCG010000001">
    <property type="protein sequence ID" value="MBM7803434.1"/>
    <property type="molecule type" value="Genomic_DNA"/>
</dbReference>
<dbReference type="InterPro" id="IPR058245">
    <property type="entry name" value="NreC/VraR/RcsB-like_REC"/>
</dbReference>
<dbReference type="PANTHER" id="PTHR43214">
    <property type="entry name" value="TWO-COMPONENT RESPONSE REGULATOR"/>
    <property type="match status" value="1"/>
</dbReference>
<dbReference type="SMART" id="SM00448">
    <property type="entry name" value="REC"/>
    <property type="match status" value="1"/>
</dbReference>
<evidence type="ECO:0000313" key="11">
    <source>
        <dbReference type="Proteomes" id="UP000648535"/>
    </source>
</evidence>
<dbReference type="InterPro" id="IPR016032">
    <property type="entry name" value="Sig_transdc_resp-reg_C-effctor"/>
</dbReference>
<comment type="caution">
    <text evidence="9">The sequence shown here is derived from an EMBL/GenBank/DDBJ whole genome shotgun (WGS) entry which is preliminary data.</text>
</comment>
<proteinExistence type="predicted"/>
<dbReference type="Gene3D" id="3.40.50.2300">
    <property type="match status" value="1"/>
</dbReference>
<dbReference type="InterPro" id="IPR039420">
    <property type="entry name" value="WalR-like"/>
</dbReference>
<evidence type="ECO:0000256" key="2">
    <source>
        <dbReference type="ARBA" id="ARBA00023015"/>
    </source>
</evidence>
<accession>A0A8H9L029</accession>
<dbReference type="Proteomes" id="UP000746584">
    <property type="component" value="Unassembled WGS sequence"/>
</dbReference>
<evidence type="ECO:0000256" key="3">
    <source>
        <dbReference type="ARBA" id="ARBA00023125"/>
    </source>
</evidence>
<dbReference type="CDD" id="cd06170">
    <property type="entry name" value="LuxR_C_like"/>
    <property type="match status" value="1"/>
</dbReference>
<evidence type="ECO:0000259" key="7">
    <source>
        <dbReference type="PROSITE" id="PS50043"/>
    </source>
</evidence>
<feature type="compositionally biased region" description="Low complexity" evidence="6">
    <location>
        <begin position="23"/>
        <end position="38"/>
    </location>
</feature>
<dbReference type="PRINTS" id="PR00038">
    <property type="entry name" value="HTHLUXR"/>
</dbReference>
<protein>
    <submittedName>
        <fullName evidence="10">DNA-binding NarL/FixJ family response regulator</fullName>
    </submittedName>
    <submittedName>
        <fullName evidence="9">DNA-binding response regulator</fullName>
    </submittedName>
</protein>